<protein>
    <submittedName>
        <fullName evidence="1">Uncharacterized protein</fullName>
    </submittedName>
</protein>
<organism evidence="1 2">
    <name type="scientific">Aspergillus pseudonomiae</name>
    <dbReference type="NCBI Taxonomy" id="1506151"/>
    <lineage>
        <taxon>Eukaryota</taxon>
        <taxon>Fungi</taxon>
        <taxon>Dikarya</taxon>
        <taxon>Ascomycota</taxon>
        <taxon>Pezizomycotina</taxon>
        <taxon>Eurotiomycetes</taxon>
        <taxon>Eurotiomycetidae</taxon>
        <taxon>Eurotiales</taxon>
        <taxon>Aspergillaceae</taxon>
        <taxon>Aspergillus</taxon>
        <taxon>Aspergillus subgen. Circumdati</taxon>
    </lineage>
</organism>
<gene>
    <name evidence="1" type="ORF">BDV37DRAFT_223188</name>
</gene>
<keyword evidence="2" id="KW-1185">Reference proteome</keyword>
<dbReference type="Proteomes" id="UP000325579">
    <property type="component" value="Unassembled WGS sequence"/>
</dbReference>
<dbReference type="PROSITE" id="PS51257">
    <property type="entry name" value="PROKAR_LIPOPROTEIN"/>
    <property type="match status" value="1"/>
</dbReference>
<dbReference type="GeneID" id="43664896"/>
<dbReference type="RefSeq" id="XP_031945142.1">
    <property type="nucleotide sequence ID" value="XM_032080205.1"/>
</dbReference>
<accession>A0A5N6I2E9</accession>
<dbReference type="AlphaFoldDB" id="A0A5N6I2E9"/>
<accession>A0A5N7DP97</accession>
<evidence type="ECO:0000313" key="2">
    <source>
        <dbReference type="Proteomes" id="UP000325579"/>
    </source>
</evidence>
<reference evidence="1 2" key="1">
    <citation type="submission" date="2019-04" db="EMBL/GenBank/DDBJ databases">
        <authorList>
            <consortium name="DOE Joint Genome Institute"/>
            <person name="Mondo S."/>
            <person name="Kjaerbolling I."/>
            <person name="Vesth T."/>
            <person name="Frisvad J.C."/>
            <person name="Nybo J.L."/>
            <person name="Theobald S."/>
            <person name="Kildgaard S."/>
            <person name="Isbrandt T."/>
            <person name="Kuo A."/>
            <person name="Sato A."/>
            <person name="Lyhne E.K."/>
            <person name="Kogle M.E."/>
            <person name="Wiebenga A."/>
            <person name="Kun R.S."/>
            <person name="Lubbers R.J."/>
            <person name="Makela M.R."/>
            <person name="Barry K."/>
            <person name="Chovatia M."/>
            <person name="Clum A."/>
            <person name="Daum C."/>
            <person name="Haridas S."/>
            <person name="He G."/>
            <person name="LaButti K."/>
            <person name="Lipzen A."/>
            <person name="Riley R."/>
            <person name="Salamov A."/>
            <person name="Simmons B.A."/>
            <person name="Magnuson J.K."/>
            <person name="Henrissat B."/>
            <person name="Mortensen U.H."/>
            <person name="Larsen T.O."/>
            <person name="Devries R.P."/>
            <person name="Grigoriev I.V."/>
            <person name="Machida M."/>
            <person name="Baker S.E."/>
            <person name="Andersen M.R."/>
            <person name="Cantor M.N."/>
            <person name="Hua S.X."/>
        </authorList>
    </citation>
    <scope>NUCLEOTIDE SEQUENCE [LARGE SCALE GENOMIC DNA]</scope>
    <source>
        <strain evidence="1 2">CBS 119388</strain>
    </source>
</reference>
<proteinExistence type="predicted"/>
<sequence>MRVRALGLLLHPYGACACISFLVLFFIFFYYFSLPGLKCLIFPNNPQAADSAVLPRSTHEGTRSTESLQWLLHLNMTGSGASENQKKRRRGLICSKPLGLPESRFGTETGIGHRGLTKIKEA</sequence>
<evidence type="ECO:0000313" key="1">
    <source>
        <dbReference type="EMBL" id="KAE8407823.1"/>
    </source>
</evidence>
<dbReference type="EMBL" id="ML736746">
    <property type="protein sequence ID" value="KAE8407823.1"/>
    <property type="molecule type" value="Genomic_DNA"/>
</dbReference>
<name>A0A5N6I2E9_9EURO</name>